<gene>
    <name evidence="2" type="ORF">DKT69_12475</name>
</gene>
<evidence type="ECO:0000313" key="3">
    <source>
        <dbReference type="Proteomes" id="UP000246050"/>
    </source>
</evidence>
<keyword evidence="1" id="KW-0812">Transmembrane</keyword>
<organism evidence="2 3">
    <name type="scientific">Micromonospora sicca</name>
    <dbReference type="NCBI Taxonomy" id="2202420"/>
    <lineage>
        <taxon>Bacteria</taxon>
        <taxon>Bacillati</taxon>
        <taxon>Actinomycetota</taxon>
        <taxon>Actinomycetes</taxon>
        <taxon>Micromonosporales</taxon>
        <taxon>Micromonosporaceae</taxon>
        <taxon>Micromonospora</taxon>
    </lineage>
</organism>
<feature type="transmembrane region" description="Helical" evidence="1">
    <location>
        <begin position="35"/>
        <end position="54"/>
    </location>
</feature>
<keyword evidence="1" id="KW-0472">Membrane</keyword>
<dbReference type="Proteomes" id="UP000246050">
    <property type="component" value="Unassembled WGS sequence"/>
</dbReference>
<dbReference type="OrthoDB" id="5114731at2"/>
<reference evidence="2 3" key="1">
    <citation type="submission" date="2018-05" db="EMBL/GenBank/DDBJ databases">
        <title>Micromonosporas from Atacama Desert.</title>
        <authorList>
            <person name="Carro L."/>
            <person name="Golinska P."/>
            <person name="Klenk H.-P."/>
            <person name="Goodfellow M."/>
        </authorList>
    </citation>
    <scope>NUCLEOTIDE SEQUENCE [LARGE SCALE GENOMIC DNA]</scope>
    <source>
        <strain evidence="2 3">4G51</strain>
    </source>
</reference>
<dbReference type="AlphaFoldDB" id="A0A317DKQ6"/>
<sequence length="80" mass="8564">MLEVAAIAVLPFVAAIIVRLLAPNYFTLPGRGLKVTLVVIVAIVALTGFLVGHFNSRFLACQDFIVAGDDPPSNCHNDEQ</sequence>
<name>A0A317DKQ6_9ACTN</name>
<comment type="caution">
    <text evidence="2">The sequence shown here is derived from an EMBL/GenBank/DDBJ whole genome shotgun (WGS) entry which is preliminary data.</text>
</comment>
<keyword evidence="1" id="KW-1133">Transmembrane helix</keyword>
<dbReference type="RefSeq" id="WP_109801729.1">
    <property type="nucleotide sequence ID" value="NZ_QGKS01000193.1"/>
</dbReference>
<feature type="transmembrane region" description="Helical" evidence="1">
    <location>
        <begin position="6"/>
        <end position="28"/>
    </location>
</feature>
<dbReference type="EMBL" id="QGKS01000193">
    <property type="protein sequence ID" value="PWR15178.1"/>
    <property type="molecule type" value="Genomic_DNA"/>
</dbReference>
<protein>
    <submittedName>
        <fullName evidence="2">Uncharacterized protein</fullName>
    </submittedName>
</protein>
<accession>A0A317DKQ6</accession>
<evidence type="ECO:0000313" key="2">
    <source>
        <dbReference type="EMBL" id="PWR15178.1"/>
    </source>
</evidence>
<evidence type="ECO:0000256" key="1">
    <source>
        <dbReference type="SAM" id="Phobius"/>
    </source>
</evidence>
<proteinExistence type="predicted"/>